<reference evidence="11" key="1">
    <citation type="journal article" date="2019" name="Int. J. Syst. Evol. Microbiol.">
        <title>The Global Catalogue of Microorganisms (GCM) 10K type strain sequencing project: providing services to taxonomists for standard genome sequencing and annotation.</title>
        <authorList>
            <consortium name="The Broad Institute Genomics Platform"/>
            <consortium name="The Broad Institute Genome Sequencing Center for Infectious Disease"/>
            <person name="Wu L."/>
            <person name="Ma J."/>
        </authorList>
    </citation>
    <scope>NUCLEOTIDE SEQUENCE [LARGE SCALE GENOMIC DNA]</scope>
    <source>
        <strain evidence="11">YIM 94188</strain>
    </source>
</reference>
<name>A0ABW0ZIH9_9ACTN</name>
<dbReference type="EMBL" id="JBHSNS010000010">
    <property type="protein sequence ID" value="MFC5730769.1"/>
    <property type="molecule type" value="Genomic_DNA"/>
</dbReference>
<dbReference type="PANTHER" id="PTHR43442:SF3">
    <property type="entry name" value="GLUCONOKINASE-RELATED"/>
    <property type="match status" value="1"/>
</dbReference>
<comment type="pathway">
    <text evidence="1">Carbohydrate acid metabolism.</text>
</comment>
<dbReference type="Pfam" id="PF13671">
    <property type="entry name" value="AAA_33"/>
    <property type="match status" value="1"/>
</dbReference>
<dbReference type="NCBIfam" id="TIGR01313">
    <property type="entry name" value="therm_gnt_kin"/>
    <property type="match status" value="1"/>
</dbReference>
<evidence type="ECO:0000256" key="9">
    <source>
        <dbReference type="RuleBase" id="RU363066"/>
    </source>
</evidence>
<gene>
    <name evidence="10" type="ORF">ACFPQB_17740</name>
</gene>
<keyword evidence="7 9" id="KW-0067">ATP-binding</keyword>
<sequence>MGVTEPAATPSHLHVVVMGVSGTGKSTVARALSTELDLVMTDGDDHHPVANIAKMASGTPLDDADRARWLAALARWTEERHAADEPTVLTCSALRRRYRDVLRAAVPEPTIFVHLAGSTEVLAGRMADRSHFMPPTLLDSQLRTLEPLEDDEIGGMVDTDLALDSVVRDAVTLVQRASA</sequence>
<keyword evidence="4 9" id="KW-0808">Transferase</keyword>
<keyword evidence="6 9" id="KW-0418">Kinase</keyword>
<protein>
    <recommendedName>
        <fullName evidence="3 9">Gluconokinase</fullName>
        <ecNumber evidence="3 9">2.7.1.12</ecNumber>
    </recommendedName>
</protein>
<dbReference type="Proteomes" id="UP001596072">
    <property type="component" value="Unassembled WGS sequence"/>
</dbReference>
<dbReference type="Gene3D" id="3.40.50.300">
    <property type="entry name" value="P-loop containing nucleotide triphosphate hydrolases"/>
    <property type="match status" value="1"/>
</dbReference>
<proteinExistence type="inferred from homology"/>
<comment type="catalytic activity">
    <reaction evidence="8 9">
        <text>D-gluconate + ATP = 6-phospho-D-gluconate + ADP + H(+)</text>
        <dbReference type="Rhea" id="RHEA:19433"/>
        <dbReference type="ChEBI" id="CHEBI:15378"/>
        <dbReference type="ChEBI" id="CHEBI:18391"/>
        <dbReference type="ChEBI" id="CHEBI:30616"/>
        <dbReference type="ChEBI" id="CHEBI:58759"/>
        <dbReference type="ChEBI" id="CHEBI:456216"/>
        <dbReference type="EC" id="2.7.1.12"/>
    </reaction>
</comment>
<evidence type="ECO:0000256" key="2">
    <source>
        <dbReference type="ARBA" id="ARBA00008420"/>
    </source>
</evidence>
<organism evidence="10 11">
    <name type="scientific">Nocardioides vastitatis</name>
    <dbReference type="NCBI Taxonomy" id="2568655"/>
    <lineage>
        <taxon>Bacteria</taxon>
        <taxon>Bacillati</taxon>
        <taxon>Actinomycetota</taxon>
        <taxon>Actinomycetes</taxon>
        <taxon>Propionibacteriales</taxon>
        <taxon>Nocardioidaceae</taxon>
        <taxon>Nocardioides</taxon>
    </lineage>
</organism>
<keyword evidence="5 9" id="KW-0547">Nucleotide-binding</keyword>
<comment type="similarity">
    <text evidence="2 9">Belongs to the gluconokinase GntK/GntV family.</text>
</comment>
<evidence type="ECO:0000256" key="6">
    <source>
        <dbReference type="ARBA" id="ARBA00022777"/>
    </source>
</evidence>
<evidence type="ECO:0000313" key="11">
    <source>
        <dbReference type="Proteomes" id="UP001596072"/>
    </source>
</evidence>
<dbReference type="InterPro" id="IPR006001">
    <property type="entry name" value="Therm_gnt_kin"/>
</dbReference>
<evidence type="ECO:0000256" key="4">
    <source>
        <dbReference type="ARBA" id="ARBA00022679"/>
    </source>
</evidence>
<evidence type="ECO:0000256" key="1">
    <source>
        <dbReference type="ARBA" id="ARBA00004761"/>
    </source>
</evidence>
<dbReference type="RefSeq" id="WP_136432779.1">
    <property type="nucleotide sequence ID" value="NZ_JBHSNS010000010.1"/>
</dbReference>
<dbReference type="PANTHER" id="PTHR43442">
    <property type="entry name" value="GLUCONOKINASE-RELATED"/>
    <property type="match status" value="1"/>
</dbReference>
<comment type="caution">
    <text evidence="10">The sequence shown here is derived from an EMBL/GenBank/DDBJ whole genome shotgun (WGS) entry which is preliminary data.</text>
</comment>
<dbReference type="EC" id="2.7.1.12" evidence="3 9"/>
<dbReference type="InterPro" id="IPR027417">
    <property type="entry name" value="P-loop_NTPase"/>
</dbReference>
<evidence type="ECO:0000256" key="5">
    <source>
        <dbReference type="ARBA" id="ARBA00022741"/>
    </source>
</evidence>
<evidence type="ECO:0000256" key="3">
    <source>
        <dbReference type="ARBA" id="ARBA00012054"/>
    </source>
</evidence>
<evidence type="ECO:0000256" key="7">
    <source>
        <dbReference type="ARBA" id="ARBA00022840"/>
    </source>
</evidence>
<dbReference type="CDD" id="cd02021">
    <property type="entry name" value="GntK"/>
    <property type="match status" value="1"/>
</dbReference>
<evidence type="ECO:0000256" key="8">
    <source>
        <dbReference type="ARBA" id="ARBA00048090"/>
    </source>
</evidence>
<accession>A0ABW0ZIH9</accession>
<keyword evidence="11" id="KW-1185">Reference proteome</keyword>
<evidence type="ECO:0000313" key="10">
    <source>
        <dbReference type="EMBL" id="MFC5730769.1"/>
    </source>
</evidence>
<dbReference type="SUPFAM" id="SSF52540">
    <property type="entry name" value="P-loop containing nucleoside triphosphate hydrolases"/>
    <property type="match status" value="1"/>
</dbReference>